<reference evidence="3" key="1">
    <citation type="submission" date="2017-09" db="EMBL/GenBank/DDBJ databases">
        <title>Depth-based differentiation of microbial function through sediment-hosted aquifers and enrichment of novel symbionts in the deep terrestrial subsurface.</title>
        <authorList>
            <person name="Probst A.J."/>
            <person name="Ladd B."/>
            <person name="Jarett J.K."/>
            <person name="Geller-Mcgrath D.E."/>
            <person name="Sieber C.M.K."/>
            <person name="Emerson J.B."/>
            <person name="Anantharaman K."/>
            <person name="Thomas B.C."/>
            <person name="Malmstrom R."/>
            <person name="Stieglmeier M."/>
            <person name="Klingl A."/>
            <person name="Woyke T."/>
            <person name="Ryan C.M."/>
            <person name="Banfield J.F."/>
        </authorList>
    </citation>
    <scope>NUCLEOTIDE SEQUENCE [LARGE SCALE GENOMIC DNA]</scope>
</reference>
<keyword evidence="1" id="KW-0175">Coiled coil</keyword>
<dbReference type="EMBL" id="PFBB01000012">
    <property type="protein sequence ID" value="PIR88674.1"/>
    <property type="molecule type" value="Genomic_DNA"/>
</dbReference>
<gene>
    <name evidence="2" type="ORF">COU09_01120</name>
</gene>
<organism evidence="2 3">
    <name type="scientific">Candidatus Harrisonbacteria bacterium CG10_big_fil_rev_8_21_14_0_10_44_23</name>
    <dbReference type="NCBI Taxonomy" id="1974585"/>
    <lineage>
        <taxon>Bacteria</taxon>
        <taxon>Candidatus Harrisoniibacteriota</taxon>
    </lineage>
</organism>
<dbReference type="Proteomes" id="UP000229615">
    <property type="component" value="Unassembled WGS sequence"/>
</dbReference>
<protein>
    <submittedName>
        <fullName evidence="2">Uncharacterized protein</fullName>
    </submittedName>
</protein>
<evidence type="ECO:0000313" key="3">
    <source>
        <dbReference type="Proteomes" id="UP000229615"/>
    </source>
</evidence>
<feature type="coiled-coil region" evidence="1">
    <location>
        <begin position="242"/>
        <end position="276"/>
    </location>
</feature>
<accession>A0A2H0UQK0</accession>
<comment type="caution">
    <text evidence="2">The sequence shown here is derived from an EMBL/GenBank/DDBJ whole genome shotgun (WGS) entry which is preliminary data.</text>
</comment>
<evidence type="ECO:0000313" key="2">
    <source>
        <dbReference type="EMBL" id="PIR88674.1"/>
    </source>
</evidence>
<dbReference type="AlphaFoldDB" id="A0A2H0UQK0"/>
<proteinExistence type="predicted"/>
<evidence type="ECO:0000256" key="1">
    <source>
        <dbReference type="SAM" id="Coils"/>
    </source>
</evidence>
<sequence length="317" mass="35373">MKIPLVEVATEKAAEALEKRLRILIAGGRSGNFPDSLRADARLEFWDSTDASQTKKPKAIPIDVGCVLLTRFIDHKLSDRLKADAEKHDIPLVGPLPNGQITDLLQRALFGLTKDESEDEVALSIPEEEPKRVDYSGLANFLIGQIDAEDLSAGLLENGAELGRLRSLASEEWPGISPRRVHKTLRRALYRLGALKFELRRPAKDAEDCISTEPRESESETARLRSELAKRSTALELCRRKLHKASSENGALKRAARAAQQEAKKLEKELEKTQADIITLCVFMHDLLPQLAPLGLHLSLPKDTDKELARIFKENIR</sequence>
<name>A0A2H0UQK0_9BACT</name>